<protein>
    <submittedName>
        <fullName evidence="2">Uncharacterized protein</fullName>
    </submittedName>
</protein>
<comment type="caution">
    <text evidence="2">The sequence shown here is derived from an EMBL/GenBank/DDBJ whole genome shotgun (WGS) entry which is preliminary data.</text>
</comment>
<proteinExistence type="predicted"/>
<keyword evidence="3" id="KW-1185">Reference proteome</keyword>
<dbReference type="Proteomes" id="UP000243494">
    <property type="component" value="Unassembled WGS sequence"/>
</dbReference>
<dbReference type="AlphaFoldDB" id="A0A371IV03"/>
<gene>
    <name evidence="2" type="ORF">CHF27_004330</name>
</gene>
<reference evidence="2 3" key="1">
    <citation type="journal article" date="2017" name="Genome Announc.">
        <title>Draft Genome Sequence of Romboutsia maritimum sp. nov. Strain CCRI-22766(T), Isolated from Coastal Estuarine Mud.</title>
        <authorList>
            <person name="Maheux A.F."/>
            <person name="Boudreau D.K."/>
            <person name="Berube E."/>
            <person name="Boissinot M."/>
            <person name="Raymond F."/>
            <person name="Brodeur S."/>
            <person name="Corbeil J."/>
            <person name="Brightwell G."/>
            <person name="Broda D."/>
            <person name="Omar R.F."/>
            <person name="Bergeron M.G."/>
        </authorList>
    </citation>
    <scope>NUCLEOTIDE SEQUENCE [LARGE SCALE GENOMIC DNA]</scope>
    <source>
        <strain evidence="2 3">CCRI-22766</strain>
    </source>
</reference>
<evidence type="ECO:0000256" key="1">
    <source>
        <dbReference type="SAM" id="Phobius"/>
    </source>
</evidence>
<accession>A0A371IV03</accession>
<organism evidence="2 3">
    <name type="scientific">Romboutsia maritimum</name>
    <dbReference type="NCBI Taxonomy" id="2020948"/>
    <lineage>
        <taxon>Bacteria</taxon>
        <taxon>Bacillati</taxon>
        <taxon>Bacillota</taxon>
        <taxon>Clostridia</taxon>
        <taxon>Peptostreptococcales</taxon>
        <taxon>Peptostreptococcaceae</taxon>
        <taxon>Romboutsia</taxon>
    </lineage>
</organism>
<dbReference type="EMBL" id="NOJZ02000004">
    <property type="protein sequence ID" value="RDY24317.1"/>
    <property type="molecule type" value="Genomic_DNA"/>
</dbReference>
<sequence>MSEEVNLKIAKLCADAYKSTYGEKGILPRDLNTYQSQKFLIFNKKMSNNNRDLQEYIKSLKVNVLYFKELGDAINNCICDSIKTRNIPEKDKSEENFLEIQNRLKTQIESETIENNNKVKVYDQNNKNNDEKRKALQYDYMFFDIYTTILYCLYLVVSINKNKLDSLYDVNSVELSKSINNICYGYTKMYLAGELL</sequence>
<keyword evidence="1" id="KW-0472">Membrane</keyword>
<evidence type="ECO:0000313" key="3">
    <source>
        <dbReference type="Proteomes" id="UP000243494"/>
    </source>
</evidence>
<name>A0A371IV03_9FIRM</name>
<keyword evidence="1" id="KW-0812">Transmembrane</keyword>
<feature type="transmembrane region" description="Helical" evidence="1">
    <location>
        <begin position="140"/>
        <end position="159"/>
    </location>
</feature>
<evidence type="ECO:0000313" key="2">
    <source>
        <dbReference type="EMBL" id="RDY24317.1"/>
    </source>
</evidence>
<keyword evidence="1" id="KW-1133">Transmembrane helix</keyword>